<evidence type="ECO:0000256" key="2">
    <source>
        <dbReference type="SAM" id="SignalP"/>
    </source>
</evidence>
<proteinExistence type="predicted"/>
<dbReference type="AlphaFoldDB" id="A0A917F7I3"/>
<dbReference type="EMBL" id="BMHV01000004">
    <property type="protein sequence ID" value="GGF55731.1"/>
    <property type="molecule type" value="Genomic_DNA"/>
</dbReference>
<evidence type="ECO:0000256" key="1">
    <source>
        <dbReference type="SAM" id="MobiDB-lite"/>
    </source>
</evidence>
<feature type="signal peptide" evidence="2">
    <location>
        <begin position="1"/>
        <end position="20"/>
    </location>
</feature>
<organism evidence="3 4">
    <name type="scientific">Terasakiella brassicae</name>
    <dbReference type="NCBI Taxonomy" id="1634917"/>
    <lineage>
        <taxon>Bacteria</taxon>
        <taxon>Pseudomonadati</taxon>
        <taxon>Pseudomonadota</taxon>
        <taxon>Alphaproteobacteria</taxon>
        <taxon>Rhodospirillales</taxon>
        <taxon>Terasakiellaceae</taxon>
        <taxon>Terasakiella</taxon>
    </lineage>
</organism>
<keyword evidence="4" id="KW-1185">Reference proteome</keyword>
<evidence type="ECO:0000313" key="4">
    <source>
        <dbReference type="Proteomes" id="UP000632498"/>
    </source>
</evidence>
<accession>A0A917F7I3</accession>
<gene>
    <name evidence="3" type="ORF">GCM10011332_06440</name>
</gene>
<sequence>MRGFILSLALFMLAVSPAMAQTSWEKLIKDIEKPDMSANQPAEKENGPLLSMPDMNAQSSAKADAKDDVRMKMVTSYKCENPDIPDCLFDLRYKPRLVDVENCRDMTALYLQAVASYNRCVDRRSRKHARHIVNFFNCAAAKREDCPLLYGDD</sequence>
<feature type="region of interest" description="Disordered" evidence="1">
    <location>
        <begin position="35"/>
        <end position="64"/>
    </location>
</feature>
<comment type="caution">
    <text evidence="3">The sequence shown here is derived from an EMBL/GenBank/DDBJ whole genome shotgun (WGS) entry which is preliminary data.</text>
</comment>
<dbReference type="RefSeq" id="WP_188661553.1">
    <property type="nucleotide sequence ID" value="NZ_BMHV01000004.1"/>
</dbReference>
<reference evidence="3" key="1">
    <citation type="journal article" date="2014" name="Int. J. Syst. Evol. Microbiol.">
        <title>Complete genome sequence of Corynebacterium casei LMG S-19264T (=DSM 44701T), isolated from a smear-ripened cheese.</title>
        <authorList>
            <consortium name="US DOE Joint Genome Institute (JGI-PGF)"/>
            <person name="Walter F."/>
            <person name="Albersmeier A."/>
            <person name="Kalinowski J."/>
            <person name="Ruckert C."/>
        </authorList>
    </citation>
    <scope>NUCLEOTIDE SEQUENCE</scope>
    <source>
        <strain evidence="3">CGMCC 1.15254</strain>
    </source>
</reference>
<keyword evidence="2" id="KW-0732">Signal</keyword>
<reference evidence="3" key="2">
    <citation type="submission" date="2020-09" db="EMBL/GenBank/DDBJ databases">
        <authorList>
            <person name="Sun Q."/>
            <person name="Zhou Y."/>
        </authorList>
    </citation>
    <scope>NUCLEOTIDE SEQUENCE</scope>
    <source>
        <strain evidence="3">CGMCC 1.15254</strain>
    </source>
</reference>
<name>A0A917F7I3_9PROT</name>
<evidence type="ECO:0000313" key="3">
    <source>
        <dbReference type="EMBL" id="GGF55731.1"/>
    </source>
</evidence>
<feature type="chain" id="PRO_5037916609" evidence="2">
    <location>
        <begin position="21"/>
        <end position="153"/>
    </location>
</feature>
<dbReference type="Proteomes" id="UP000632498">
    <property type="component" value="Unassembled WGS sequence"/>
</dbReference>
<protein>
    <submittedName>
        <fullName evidence="3">Uncharacterized protein</fullName>
    </submittedName>
</protein>